<comment type="caution">
    <text evidence="1">The sequence shown here is derived from an EMBL/GenBank/DDBJ whole genome shotgun (WGS) entry which is preliminary data.</text>
</comment>
<evidence type="ECO:0000313" key="2">
    <source>
        <dbReference type="Proteomes" id="UP000290106"/>
    </source>
</evidence>
<name>A0A4Q1RDA8_9FIRM</name>
<dbReference type="EMBL" id="SDKC01000002">
    <property type="protein sequence ID" value="RXS72546.1"/>
    <property type="molecule type" value="Genomic_DNA"/>
</dbReference>
<proteinExistence type="predicted"/>
<keyword evidence="2" id="KW-1185">Reference proteome</keyword>
<accession>A0A4Q1RDA8</accession>
<organism evidence="1 2">
    <name type="scientific">Blautia faecicola</name>
    <dbReference type="NCBI Taxonomy" id="2509240"/>
    <lineage>
        <taxon>Bacteria</taxon>
        <taxon>Bacillati</taxon>
        <taxon>Bacillota</taxon>
        <taxon>Clostridia</taxon>
        <taxon>Lachnospirales</taxon>
        <taxon>Lachnospiraceae</taxon>
        <taxon>Blautia</taxon>
    </lineage>
</organism>
<gene>
    <name evidence="1" type="ORF">ETP43_16330</name>
</gene>
<reference evidence="1 2" key="1">
    <citation type="submission" date="2019-01" db="EMBL/GenBank/DDBJ databases">
        <title>Blautia sp. nov. KGMB01111 isolated human feces.</title>
        <authorList>
            <person name="Park J.-E."/>
            <person name="Kim J.-S."/>
            <person name="Park S.-H."/>
        </authorList>
    </citation>
    <scope>NUCLEOTIDE SEQUENCE [LARGE SCALE GENOMIC DNA]</scope>
    <source>
        <strain evidence="1 2">KGMB01111</strain>
    </source>
</reference>
<dbReference type="AlphaFoldDB" id="A0A4Q1RDA8"/>
<evidence type="ECO:0000313" key="1">
    <source>
        <dbReference type="EMBL" id="RXS72546.1"/>
    </source>
</evidence>
<sequence length="195" mass="22419">MKKSMFVMRRPGVLVVSGTITDIQDNVVVLENKFFYPVSGQEEKTRCFLESKFDVIQRMRLTIGTSVLASTTDDFMIEMLLEGGETPTRDFHLKAYTIRFNGSFDFDQHNDQKEQHVMAGTILAVTSGQKQGYTWNRMTIGWRKNGKEEKRNIVYWNNDNIQLAGQAGNRVIVVTGERKVTGGYEYYQAYDVFEV</sequence>
<protein>
    <submittedName>
        <fullName evidence="1">Uncharacterized protein</fullName>
    </submittedName>
</protein>
<dbReference type="RefSeq" id="WP_129259663.1">
    <property type="nucleotide sequence ID" value="NZ_SDKC01000002.1"/>
</dbReference>
<dbReference type="Proteomes" id="UP000290106">
    <property type="component" value="Unassembled WGS sequence"/>
</dbReference>